<feature type="compositionally biased region" description="Low complexity" evidence="2">
    <location>
        <begin position="372"/>
        <end position="383"/>
    </location>
</feature>
<evidence type="ECO:0000313" key="6">
    <source>
        <dbReference type="Proteomes" id="UP000388452"/>
    </source>
</evidence>
<name>A0A5P8JM22_9LACO</name>
<accession>A0A5P8JM22</accession>
<evidence type="ECO:0000313" key="5">
    <source>
        <dbReference type="EMBL" id="QFQ90148.1"/>
    </source>
</evidence>
<dbReference type="EMBL" id="CP045068">
    <property type="protein sequence ID" value="QFQ90148.1"/>
    <property type="molecule type" value="Genomic_DNA"/>
</dbReference>
<evidence type="ECO:0000256" key="2">
    <source>
        <dbReference type="SAM" id="MobiDB-lite"/>
    </source>
</evidence>
<dbReference type="PANTHER" id="PTHR33392:SF6">
    <property type="entry name" value="POLYISOPRENYL-TEICHOIC ACID--PEPTIDOGLYCAN TEICHOIC ACID TRANSFERASE TAGU"/>
    <property type="match status" value="1"/>
</dbReference>
<proteinExistence type="inferred from homology"/>
<dbReference type="PANTHER" id="PTHR33392">
    <property type="entry name" value="POLYISOPRENYL-TEICHOIC ACID--PEPTIDOGLYCAN TEICHOIC ACID TRANSFERASE TAGU"/>
    <property type="match status" value="1"/>
</dbReference>
<feature type="domain" description="Cell envelope-related transcriptional attenuator" evidence="4">
    <location>
        <begin position="91"/>
        <end position="239"/>
    </location>
</feature>
<keyword evidence="3" id="KW-0472">Membrane</keyword>
<reference evidence="5 6" key="1">
    <citation type="submission" date="2019-10" db="EMBL/GenBank/DDBJ databases">
        <title>Genome sequencing of Lactobacillus manihotivorans.</title>
        <authorList>
            <person name="Kim K."/>
        </authorList>
    </citation>
    <scope>NUCLEOTIDE SEQUENCE [LARGE SCALE GENOMIC DNA]</scope>
    <source>
        <strain evidence="5 6">LM010</strain>
    </source>
</reference>
<sequence>MKEETPRRTRKHKSSRRSIGHYVAMILLTLVVLVAGYAVRIYSQTKTAVDKTYDPVSAKAATTSDITGKKPISILLMGTDTGEFGREYKGNTDTMIVVTINPKTKKTTMTSIPRDTLAQIVDGNGAAAQKINAAYNANGNEAAMKTVEKLLNIPINYYVTVNMAGLEKIVNAVGGIDVNVAFTWSDSYAGKYTFTKGPMHLNGAQALAYARMRHSDPQGDYGRQKRQREVITQIVKKLLSTKSLGNYSTLMDSLSSSMRTNLKFDDMVAIGEKYAACIKNVSQATLQGLGVYINDASYQVPTTKELQKVSDNIRTQLGLEKTTLDNYNTKQNAYNTANGFNWNDGYNPVYTLYSSDGTAAATSTYNDDGTTVTTTGGNTTGTTPGVGGPGY</sequence>
<dbReference type="NCBIfam" id="TIGR00350">
    <property type="entry name" value="lytR_cpsA_psr"/>
    <property type="match status" value="1"/>
</dbReference>
<keyword evidence="3" id="KW-1133">Transmembrane helix</keyword>
<dbReference type="Gene3D" id="3.40.630.190">
    <property type="entry name" value="LCP protein"/>
    <property type="match status" value="1"/>
</dbReference>
<evidence type="ECO:0000256" key="3">
    <source>
        <dbReference type="SAM" id="Phobius"/>
    </source>
</evidence>
<dbReference type="InterPro" id="IPR004474">
    <property type="entry name" value="LytR_CpsA_psr"/>
</dbReference>
<evidence type="ECO:0000256" key="1">
    <source>
        <dbReference type="ARBA" id="ARBA00006068"/>
    </source>
</evidence>
<gene>
    <name evidence="5" type="ORF">LM010_01255</name>
</gene>
<keyword evidence="3" id="KW-0812">Transmembrane</keyword>
<dbReference type="AlphaFoldDB" id="A0A5P8JM22"/>
<dbReference type="InterPro" id="IPR050922">
    <property type="entry name" value="LytR/CpsA/Psr_CW_biosynth"/>
</dbReference>
<dbReference type="Proteomes" id="UP000388452">
    <property type="component" value="Chromosome"/>
</dbReference>
<organism evidence="5 6">
    <name type="scientific">Lacticaseibacillus manihotivorans</name>
    <dbReference type="NCBI Taxonomy" id="88233"/>
    <lineage>
        <taxon>Bacteria</taxon>
        <taxon>Bacillati</taxon>
        <taxon>Bacillota</taxon>
        <taxon>Bacilli</taxon>
        <taxon>Lactobacillales</taxon>
        <taxon>Lactobacillaceae</taxon>
        <taxon>Lacticaseibacillus</taxon>
    </lineage>
</organism>
<evidence type="ECO:0000259" key="4">
    <source>
        <dbReference type="Pfam" id="PF03816"/>
    </source>
</evidence>
<protein>
    <submittedName>
        <fullName evidence="5">LytR family transcriptional regulator</fullName>
    </submittedName>
</protein>
<comment type="similarity">
    <text evidence="1">Belongs to the LytR/CpsA/Psr (LCP) family.</text>
</comment>
<dbReference type="Pfam" id="PF03816">
    <property type="entry name" value="LytR_cpsA_psr"/>
    <property type="match status" value="1"/>
</dbReference>
<dbReference type="RefSeq" id="WP_082611627.1">
    <property type="nucleotide sequence ID" value="NZ_CP045068.1"/>
</dbReference>
<feature type="transmembrane region" description="Helical" evidence="3">
    <location>
        <begin position="21"/>
        <end position="39"/>
    </location>
</feature>
<feature type="region of interest" description="Disordered" evidence="2">
    <location>
        <begin position="372"/>
        <end position="391"/>
    </location>
</feature>